<protein>
    <submittedName>
        <fullName evidence="1">Uncharacterized protein</fullName>
    </submittedName>
</protein>
<proteinExistence type="predicted"/>
<reference evidence="1" key="1">
    <citation type="journal article" date="2020" name="Nature">
        <title>Giant virus diversity and host interactions through global metagenomics.</title>
        <authorList>
            <person name="Schulz F."/>
            <person name="Roux S."/>
            <person name="Paez-Espino D."/>
            <person name="Jungbluth S."/>
            <person name="Walsh D.A."/>
            <person name="Denef V.J."/>
            <person name="McMahon K.D."/>
            <person name="Konstantinidis K.T."/>
            <person name="Eloe-Fadrosh E.A."/>
            <person name="Kyrpides N.C."/>
            <person name="Woyke T."/>
        </authorList>
    </citation>
    <scope>NUCLEOTIDE SEQUENCE</scope>
    <source>
        <strain evidence="1">GVMAG-S-ERX555961-36</strain>
    </source>
</reference>
<name>A0A6C0AVA1_9ZZZZ</name>
<accession>A0A6C0AVA1</accession>
<sequence length="188" mass="22450">MNIDLYLLSNHKSEKMYNKMSSFEMLGYSNVIHISEYLCYCETFDCLSNTNSIVKSYISKSHKTLKRKVELQKKIINGVLYHIGNGFVGRERLIRLKPKFNLDLRTNEDYLNLSANFKELYELIPEYMYLILNAHKRLQQLLCKYYKNIVSREKRYLLCRNIYSGDNYKKPYLHIVFKDFKCANVSSF</sequence>
<evidence type="ECO:0000313" key="1">
    <source>
        <dbReference type="EMBL" id="QHS83678.1"/>
    </source>
</evidence>
<organism evidence="1">
    <name type="scientific">viral metagenome</name>
    <dbReference type="NCBI Taxonomy" id="1070528"/>
    <lineage>
        <taxon>unclassified sequences</taxon>
        <taxon>metagenomes</taxon>
        <taxon>organismal metagenomes</taxon>
    </lineage>
</organism>
<dbReference type="AlphaFoldDB" id="A0A6C0AVA1"/>
<dbReference type="EMBL" id="MN738762">
    <property type="protein sequence ID" value="QHS83678.1"/>
    <property type="molecule type" value="Genomic_DNA"/>
</dbReference>